<name>A0ABQ5BZ68_9ASTR</name>
<evidence type="ECO:0000313" key="3">
    <source>
        <dbReference type="Proteomes" id="UP001151760"/>
    </source>
</evidence>
<evidence type="ECO:0000313" key="2">
    <source>
        <dbReference type="EMBL" id="GJT19127.1"/>
    </source>
</evidence>
<reference evidence="2" key="2">
    <citation type="submission" date="2022-01" db="EMBL/GenBank/DDBJ databases">
        <authorList>
            <person name="Yamashiro T."/>
            <person name="Shiraishi A."/>
            <person name="Satake H."/>
            <person name="Nakayama K."/>
        </authorList>
    </citation>
    <scope>NUCLEOTIDE SEQUENCE</scope>
</reference>
<sequence>MSVLPDDQINSVINCLTAKSNPICALRDYPKPSHEGYMNTIEQPVGNNVVPLRSDTIRLMQNGCSFYRPWSEDPNQHLKDFLKLVDSLDLDGENRERTRKNRAKTPQRYPDVSTTSMRNLVISQKTWDSFKELTTKIDDGKLLDRNDGPFKAISMPQDVSSISDRRLIELEKSKSNALMEAHLALTQPTQVNKITTFIYQMKLEKALVDFDSHQEKRLSSLRTQLGQQQDDMISKINLLWKAISKKLDDAPIRDTVGNSTAQMNFTSTNDPTREEL</sequence>
<reference evidence="2" key="1">
    <citation type="journal article" date="2022" name="Int. J. Mol. Sci.">
        <title>Draft Genome of Tanacetum Coccineum: Genomic Comparison of Closely Related Tanacetum-Family Plants.</title>
        <authorList>
            <person name="Yamashiro T."/>
            <person name="Shiraishi A."/>
            <person name="Nakayama K."/>
            <person name="Satake H."/>
        </authorList>
    </citation>
    <scope>NUCLEOTIDE SEQUENCE</scope>
</reference>
<feature type="compositionally biased region" description="Polar residues" evidence="1">
    <location>
        <begin position="256"/>
        <end position="270"/>
    </location>
</feature>
<protein>
    <recommendedName>
        <fullName evidence="4">Zinc finger, CCHC-type</fullName>
    </recommendedName>
</protein>
<gene>
    <name evidence="2" type="ORF">Tco_0877833</name>
</gene>
<dbReference type="EMBL" id="BQNB010013692">
    <property type="protein sequence ID" value="GJT19127.1"/>
    <property type="molecule type" value="Genomic_DNA"/>
</dbReference>
<proteinExistence type="predicted"/>
<organism evidence="2 3">
    <name type="scientific">Tanacetum coccineum</name>
    <dbReference type="NCBI Taxonomy" id="301880"/>
    <lineage>
        <taxon>Eukaryota</taxon>
        <taxon>Viridiplantae</taxon>
        <taxon>Streptophyta</taxon>
        <taxon>Embryophyta</taxon>
        <taxon>Tracheophyta</taxon>
        <taxon>Spermatophyta</taxon>
        <taxon>Magnoliopsida</taxon>
        <taxon>eudicotyledons</taxon>
        <taxon>Gunneridae</taxon>
        <taxon>Pentapetalae</taxon>
        <taxon>asterids</taxon>
        <taxon>campanulids</taxon>
        <taxon>Asterales</taxon>
        <taxon>Asteraceae</taxon>
        <taxon>Asteroideae</taxon>
        <taxon>Anthemideae</taxon>
        <taxon>Anthemidinae</taxon>
        <taxon>Tanacetum</taxon>
    </lineage>
</organism>
<dbReference type="Proteomes" id="UP001151760">
    <property type="component" value="Unassembled WGS sequence"/>
</dbReference>
<comment type="caution">
    <text evidence="2">The sequence shown here is derived from an EMBL/GenBank/DDBJ whole genome shotgun (WGS) entry which is preliminary data.</text>
</comment>
<evidence type="ECO:0008006" key="4">
    <source>
        <dbReference type="Google" id="ProtNLM"/>
    </source>
</evidence>
<evidence type="ECO:0000256" key="1">
    <source>
        <dbReference type="SAM" id="MobiDB-lite"/>
    </source>
</evidence>
<accession>A0ABQ5BZ68</accession>
<keyword evidence="3" id="KW-1185">Reference proteome</keyword>
<feature type="region of interest" description="Disordered" evidence="1">
    <location>
        <begin position="254"/>
        <end position="276"/>
    </location>
</feature>